<keyword evidence="5 7" id="KW-0472">Membrane</keyword>
<feature type="transmembrane region" description="Helical" evidence="7">
    <location>
        <begin position="637"/>
        <end position="656"/>
    </location>
</feature>
<dbReference type="Proteomes" id="UP001303115">
    <property type="component" value="Unassembled WGS sequence"/>
</dbReference>
<evidence type="ECO:0000313" key="8">
    <source>
        <dbReference type="EMBL" id="KAK4044376.1"/>
    </source>
</evidence>
<keyword evidence="9" id="KW-1185">Reference proteome</keyword>
<feature type="compositionally biased region" description="Polar residues" evidence="6">
    <location>
        <begin position="208"/>
        <end position="219"/>
    </location>
</feature>
<dbReference type="GO" id="GO:1990961">
    <property type="term" value="P:xenobiotic detoxification by transmembrane export across the plasma membrane"/>
    <property type="evidence" value="ECO:0007669"/>
    <property type="project" value="InterPro"/>
</dbReference>
<dbReference type="GO" id="GO:0016020">
    <property type="term" value="C:membrane"/>
    <property type="evidence" value="ECO:0007669"/>
    <property type="project" value="UniProtKB-SubCell"/>
</dbReference>
<feature type="transmembrane region" description="Helical" evidence="7">
    <location>
        <begin position="458"/>
        <end position="476"/>
    </location>
</feature>
<feature type="transmembrane region" description="Helical" evidence="7">
    <location>
        <begin position="321"/>
        <end position="345"/>
    </location>
</feature>
<dbReference type="EMBL" id="MU854319">
    <property type="protein sequence ID" value="KAK4044376.1"/>
    <property type="molecule type" value="Genomic_DNA"/>
</dbReference>
<reference evidence="9" key="1">
    <citation type="journal article" date="2023" name="Mol. Phylogenet. Evol.">
        <title>Genome-scale phylogeny and comparative genomics of the fungal order Sordariales.</title>
        <authorList>
            <person name="Hensen N."/>
            <person name="Bonometti L."/>
            <person name="Westerberg I."/>
            <person name="Brannstrom I.O."/>
            <person name="Guillou S."/>
            <person name="Cros-Aarteil S."/>
            <person name="Calhoun S."/>
            <person name="Haridas S."/>
            <person name="Kuo A."/>
            <person name="Mondo S."/>
            <person name="Pangilinan J."/>
            <person name="Riley R."/>
            <person name="LaButti K."/>
            <person name="Andreopoulos B."/>
            <person name="Lipzen A."/>
            <person name="Chen C."/>
            <person name="Yan M."/>
            <person name="Daum C."/>
            <person name="Ng V."/>
            <person name="Clum A."/>
            <person name="Steindorff A."/>
            <person name="Ohm R.A."/>
            <person name="Martin F."/>
            <person name="Silar P."/>
            <person name="Natvig D.O."/>
            <person name="Lalanne C."/>
            <person name="Gautier V."/>
            <person name="Ament-Velasquez S.L."/>
            <person name="Kruys A."/>
            <person name="Hutchinson M.I."/>
            <person name="Powell A.J."/>
            <person name="Barry K."/>
            <person name="Miller A.N."/>
            <person name="Grigoriev I.V."/>
            <person name="Debuchy R."/>
            <person name="Gladieux P."/>
            <person name="Hiltunen Thoren M."/>
            <person name="Johannesson H."/>
        </authorList>
    </citation>
    <scope>NUCLEOTIDE SEQUENCE [LARGE SCALE GENOMIC DNA]</scope>
    <source>
        <strain evidence="9">CBS 284.82</strain>
    </source>
</reference>
<dbReference type="PANTHER" id="PTHR11206">
    <property type="entry name" value="MULTIDRUG RESISTANCE PROTEIN"/>
    <property type="match status" value="1"/>
</dbReference>
<feature type="region of interest" description="Disordered" evidence="6">
    <location>
        <begin position="198"/>
        <end position="219"/>
    </location>
</feature>
<dbReference type="CDD" id="cd13132">
    <property type="entry name" value="MATE_eukaryotic"/>
    <property type="match status" value="1"/>
</dbReference>
<dbReference type="InterPro" id="IPR002528">
    <property type="entry name" value="MATE_fam"/>
</dbReference>
<dbReference type="GO" id="GO:0015297">
    <property type="term" value="F:antiporter activity"/>
    <property type="evidence" value="ECO:0007669"/>
    <property type="project" value="InterPro"/>
</dbReference>
<evidence type="ECO:0000256" key="2">
    <source>
        <dbReference type="ARBA" id="ARBA00010199"/>
    </source>
</evidence>
<protein>
    <submittedName>
        <fullName evidence="8">Mate-domain-containing protein</fullName>
    </submittedName>
</protein>
<evidence type="ECO:0000313" key="9">
    <source>
        <dbReference type="Proteomes" id="UP001303115"/>
    </source>
</evidence>
<gene>
    <name evidence="8" type="ORF">C8A01DRAFT_31431</name>
</gene>
<organism evidence="8 9">
    <name type="scientific">Parachaetomium inaequale</name>
    <dbReference type="NCBI Taxonomy" id="2588326"/>
    <lineage>
        <taxon>Eukaryota</taxon>
        <taxon>Fungi</taxon>
        <taxon>Dikarya</taxon>
        <taxon>Ascomycota</taxon>
        <taxon>Pezizomycotina</taxon>
        <taxon>Sordariomycetes</taxon>
        <taxon>Sordariomycetidae</taxon>
        <taxon>Sordariales</taxon>
        <taxon>Chaetomiaceae</taxon>
        <taxon>Parachaetomium</taxon>
    </lineage>
</organism>
<dbReference type="Pfam" id="PF01554">
    <property type="entry name" value="MatE"/>
    <property type="match status" value="2"/>
</dbReference>
<evidence type="ECO:0000256" key="5">
    <source>
        <dbReference type="ARBA" id="ARBA00023136"/>
    </source>
</evidence>
<comment type="similarity">
    <text evidence="2">Belongs to the multi antimicrobial extrusion (MATE) (TC 2.A.66.1) family.</text>
</comment>
<evidence type="ECO:0000256" key="6">
    <source>
        <dbReference type="SAM" id="MobiDB-lite"/>
    </source>
</evidence>
<feature type="transmembrane region" description="Helical" evidence="7">
    <location>
        <begin position="411"/>
        <end position="437"/>
    </location>
</feature>
<evidence type="ECO:0000256" key="4">
    <source>
        <dbReference type="ARBA" id="ARBA00022989"/>
    </source>
</evidence>
<name>A0AAN6SW79_9PEZI</name>
<feature type="transmembrane region" description="Helical" evidence="7">
    <location>
        <begin position="570"/>
        <end position="591"/>
    </location>
</feature>
<dbReference type="NCBIfam" id="TIGR00797">
    <property type="entry name" value="matE"/>
    <property type="match status" value="1"/>
</dbReference>
<feature type="transmembrane region" description="Helical" evidence="7">
    <location>
        <begin position="537"/>
        <end position="558"/>
    </location>
</feature>
<dbReference type="InterPro" id="IPR045069">
    <property type="entry name" value="MATE_euk"/>
</dbReference>
<feature type="transmembrane region" description="Helical" evidence="7">
    <location>
        <begin position="496"/>
        <end position="516"/>
    </location>
</feature>
<proteinExistence type="inferred from homology"/>
<sequence>MSPALPVKTQLSYHDRALETCTLLSSSYLSSSPIAHEILVRDLADCFDDEYDQDDDYKCDTASILEPDFDGAPVSHCPSLISRPNGIAYGTLRPAIAAEAAGSPALNTRDIAESRNAERSLLRDNHILPPKHPRPVAPEPLWKQLYRRCFSTKIPPTEVAVLVVADTATSPPGPLHSAFVIPTKSLDSSTTPLLYTSHPCPPSPRTPNPQQQHSPNWPTAISSPNLLRTTWQREAATLTQYSRSLVVTFLLHYSVTVTSVFTVGRIGRVELGAVSLATMTANITCYAPFQGLATCLDTLCAQAYGSGHRRLVGLQLQRMTWLLWMLLVPVGVLWWYSGVVLGWMIPERETARLAGVYLRVLVLGTPGVAAFESGKRFVQAQGLFRATTWVLLVGAPVNVLANWFFVWKMGWGFVGAASAVVFTQNLLPLLLFLYVRFVEGMECWNGFSRRALSNWGPMIKLALPGMIMVEAQYFAFEVLTLASSQFGSSYLAAQSVVVTLTSTTFNISFPLSIAASTRVANLIGARLNDAARTSAKVGLVAGCLVGLFNLTLLSSLRFKLPFLFTKDEEVAAIVSHVLPICAVLQIFDSLAAVSHGLLRGIGRQGIGGYTNLFAHYLVALPISFATGWYLGWELEGLWLGVTIGLAVVFIVELWYLHQADWEHAVEEADMRVQLDEAHLFAFK</sequence>
<evidence type="ECO:0000256" key="1">
    <source>
        <dbReference type="ARBA" id="ARBA00004141"/>
    </source>
</evidence>
<feature type="transmembrane region" description="Helical" evidence="7">
    <location>
        <begin position="383"/>
        <end position="405"/>
    </location>
</feature>
<comment type="caution">
    <text evidence="8">The sequence shown here is derived from an EMBL/GenBank/DDBJ whole genome shotgun (WGS) entry which is preliminary data.</text>
</comment>
<accession>A0AAN6SW79</accession>
<dbReference type="AlphaFoldDB" id="A0AAN6SW79"/>
<evidence type="ECO:0000256" key="7">
    <source>
        <dbReference type="SAM" id="Phobius"/>
    </source>
</evidence>
<keyword evidence="3 7" id="KW-0812">Transmembrane</keyword>
<evidence type="ECO:0000256" key="3">
    <source>
        <dbReference type="ARBA" id="ARBA00022692"/>
    </source>
</evidence>
<keyword evidence="4 7" id="KW-1133">Transmembrane helix</keyword>
<comment type="subcellular location">
    <subcellularLocation>
        <location evidence="1">Membrane</location>
        <topology evidence="1">Multi-pass membrane protein</topology>
    </subcellularLocation>
</comment>
<feature type="transmembrane region" description="Helical" evidence="7">
    <location>
        <begin position="612"/>
        <end position="631"/>
    </location>
</feature>
<dbReference type="GO" id="GO:0042910">
    <property type="term" value="F:xenobiotic transmembrane transporter activity"/>
    <property type="evidence" value="ECO:0007669"/>
    <property type="project" value="InterPro"/>
</dbReference>